<dbReference type="EMBL" id="UYYF01000236">
    <property type="protein sequence ID" value="VDM97231.1"/>
    <property type="molecule type" value="Genomic_DNA"/>
</dbReference>
<sequence>MAHQEELFAVKKYFKETHSREINFCENLKNFLETQNIYENISDSINDGNLLTAIEKLMKVESIRYHLLSIAKSHDNYDNIIKLITPYYNQLEDIYANFLKEAKYYCSRGIDIIRGKNQETKKQLEVVLRAVELDNKVDKLYENNLFKIVNRPHCWRQMLFDIVEERIQQRIEAFQIEDRKLNKNWLIRYGD</sequence>
<protein>
    <submittedName>
        <fullName evidence="1 3">Uncharacterized protein</fullName>
    </submittedName>
</protein>
<dbReference type="OrthoDB" id="5862010at2759"/>
<dbReference type="PANTHER" id="PTHR21292">
    <property type="entry name" value="EXOCYST COMPLEX COMPONENT SEC6-RELATED"/>
    <property type="match status" value="1"/>
</dbReference>
<accession>A0A0N5CNB4</accession>
<gene>
    <name evidence="1" type="ORF">TCLT_LOCUS1668</name>
</gene>
<dbReference type="AlphaFoldDB" id="A0A0N5CNB4"/>
<proteinExistence type="predicted"/>
<keyword evidence="2" id="KW-1185">Reference proteome</keyword>
<evidence type="ECO:0000313" key="3">
    <source>
        <dbReference type="WBParaSite" id="TCLT_0000166701-mRNA-1"/>
    </source>
</evidence>
<name>A0A0N5CNB4_THECL</name>
<dbReference type="InterPro" id="IPR010326">
    <property type="entry name" value="EXOC3/Sec6"/>
</dbReference>
<dbReference type="Proteomes" id="UP000276776">
    <property type="component" value="Unassembled WGS sequence"/>
</dbReference>
<evidence type="ECO:0000313" key="2">
    <source>
        <dbReference type="Proteomes" id="UP000276776"/>
    </source>
</evidence>
<dbReference type="GO" id="GO:0000149">
    <property type="term" value="F:SNARE binding"/>
    <property type="evidence" value="ECO:0007669"/>
    <property type="project" value="TreeGrafter"/>
</dbReference>
<organism evidence="3">
    <name type="scientific">Thelazia callipaeda</name>
    <name type="common">Oriental eyeworm</name>
    <name type="synonym">Parasitic nematode</name>
    <dbReference type="NCBI Taxonomy" id="103827"/>
    <lineage>
        <taxon>Eukaryota</taxon>
        <taxon>Metazoa</taxon>
        <taxon>Ecdysozoa</taxon>
        <taxon>Nematoda</taxon>
        <taxon>Chromadorea</taxon>
        <taxon>Rhabditida</taxon>
        <taxon>Spirurina</taxon>
        <taxon>Spiruromorpha</taxon>
        <taxon>Thelazioidea</taxon>
        <taxon>Thelaziidae</taxon>
        <taxon>Thelazia</taxon>
    </lineage>
</organism>
<dbReference type="GO" id="GO:0000145">
    <property type="term" value="C:exocyst"/>
    <property type="evidence" value="ECO:0007669"/>
    <property type="project" value="InterPro"/>
</dbReference>
<reference evidence="3" key="1">
    <citation type="submission" date="2017-02" db="UniProtKB">
        <authorList>
            <consortium name="WormBaseParasite"/>
        </authorList>
    </citation>
    <scope>IDENTIFICATION</scope>
</reference>
<dbReference type="GO" id="GO:0051601">
    <property type="term" value="P:exocyst localization"/>
    <property type="evidence" value="ECO:0007669"/>
    <property type="project" value="TreeGrafter"/>
</dbReference>
<dbReference type="PANTHER" id="PTHR21292:SF1">
    <property type="entry name" value="EXOCYST COMPLEX COMPONENT 3"/>
    <property type="match status" value="1"/>
</dbReference>
<dbReference type="WBParaSite" id="TCLT_0000166701-mRNA-1">
    <property type="protein sequence ID" value="TCLT_0000166701-mRNA-1"/>
    <property type="gene ID" value="TCLT_0000166701"/>
</dbReference>
<reference evidence="1 2" key="2">
    <citation type="submission" date="2018-11" db="EMBL/GenBank/DDBJ databases">
        <authorList>
            <consortium name="Pathogen Informatics"/>
        </authorList>
    </citation>
    <scope>NUCLEOTIDE SEQUENCE [LARGE SCALE GENOMIC DNA]</scope>
</reference>
<evidence type="ECO:0000313" key="1">
    <source>
        <dbReference type="EMBL" id="VDM97231.1"/>
    </source>
</evidence>
<dbReference type="GO" id="GO:0006887">
    <property type="term" value="P:exocytosis"/>
    <property type="evidence" value="ECO:0007669"/>
    <property type="project" value="InterPro"/>
</dbReference>
<dbReference type="STRING" id="103827.A0A0N5CNB4"/>